<dbReference type="RefSeq" id="WP_272462758.1">
    <property type="nucleotide sequence ID" value="NZ_JAPFQL010000056.1"/>
</dbReference>
<dbReference type="EMBL" id="JAPFQL010000056">
    <property type="protein sequence ID" value="MDC5698185.1"/>
    <property type="molecule type" value="Genomic_DNA"/>
</dbReference>
<keyword evidence="1" id="KW-1133">Transmembrane helix</keyword>
<dbReference type="Pfam" id="PF13400">
    <property type="entry name" value="Tad"/>
    <property type="match status" value="1"/>
</dbReference>
<evidence type="ECO:0000259" key="2">
    <source>
        <dbReference type="Pfam" id="PF13400"/>
    </source>
</evidence>
<comment type="caution">
    <text evidence="3">The sequence shown here is derived from an EMBL/GenBank/DDBJ whole genome shotgun (WGS) entry which is preliminary data.</text>
</comment>
<feature type="transmembrane region" description="Helical" evidence="1">
    <location>
        <begin position="27"/>
        <end position="52"/>
    </location>
</feature>
<keyword evidence="4" id="KW-1185">Reference proteome</keyword>
<keyword evidence="1" id="KW-0472">Membrane</keyword>
<protein>
    <submittedName>
        <fullName evidence="3">Flp pilus-assembly TadE/G-like family protein</fullName>
    </submittedName>
</protein>
<evidence type="ECO:0000313" key="3">
    <source>
        <dbReference type="EMBL" id="MDC5698185.1"/>
    </source>
</evidence>
<evidence type="ECO:0000256" key="1">
    <source>
        <dbReference type="SAM" id="Phobius"/>
    </source>
</evidence>
<keyword evidence="1" id="KW-0812">Transmembrane</keyword>
<feature type="domain" description="Putative Flp pilus-assembly TadG-like N-terminal" evidence="2">
    <location>
        <begin position="23"/>
        <end position="69"/>
    </location>
</feature>
<dbReference type="InterPro" id="IPR021202">
    <property type="entry name" value="Rv3654c-like"/>
</dbReference>
<name>A0ABT5GJY3_9MICO</name>
<proteinExistence type="predicted"/>
<dbReference type="Proteomes" id="UP001150259">
    <property type="component" value="Unassembled WGS sequence"/>
</dbReference>
<reference evidence="3 4" key="1">
    <citation type="submission" date="2022-11" db="EMBL/GenBank/DDBJ databases">
        <title>Anaerobic phenanthrene biodegradation by a DNRA strain PheN6.</title>
        <authorList>
            <person name="Zhang Z."/>
        </authorList>
    </citation>
    <scope>NUCLEOTIDE SEQUENCE [LARGE SCALE GENOMIC DNA]</scope>
    <source>
        <strain evidence="3 4">PheN6</strain>
    </source>
</reference>
<sequence>MTVSVVRWMRARGHLRGDCVERGSGTVLVIGVVVAVLVLTTGGLLIGGAVVASHRARLAADLAALAGAALLRDSALPDRACAGAGRVAALNDAHLVSCSAAGLEVELTVTVRAPGWSEQARARSRAGPATEPPPP</sequence>
<gene>
    <name evidence="3" type="ORF">OO014_13030</name>
</gene>
<dbReference type="InterPro" id="IPR028087">
    <property type="entry name" value="Tad_N"/>
</dbReference>
<accession>A0ABT5GJY3</accession>
<evidence type="ECO:0000313" key="4">
    <source>
        <dbReference type="Proteomes" id="UP001150259"/>
    </source>
</evidence>
<organism evidence="3 4">
    <name type="scientific">Intrasporangium calvum</name>
    <dbReference type="NCBI Taxonomy" id="53358"/>
    <lineage>
        <taxon>Bacteria</taxon>
        <taxon>Bacillati</taxon>
        <taxon>Actinomycetota</taxon>
        <taxon>Actinomycetes</taxon>
        <taxon>Micrococcales</taxon>
        <taxon>Intrasporangiaceae</taxon>
        <taxon>Intrasporangium</taxon>
    </lineage>
</organism>
<dbReference type="NCBIfam" id="TIGR03816">
    <property type="entry name" value="tadE_like_DECH"/>
    <property type="match status" value="1"/>
</dbReference>